<evidence type="ECO:0000256" key="11">
    <source>
        <dbReference type="SAM" id="Phobius"/>
    </source>
</evidence>
<evidence type="ECO:0000313" key="14">
    <source>
        <dbReference type="Proteomes" id="UP000001554"/>
    </source>
</evidence>
<dbReference type="GO" id="GO:0001868">
    <property type="term" value="P:regulation of complement activation, lectin pathway"/>
    <property type="evidence" value="ECO:0007669"/>
    <property type="project" value="UniProtKB-ARBA"/>
</dbReference>
<dbReference type="CDD" id="cd00037">
    <property type="entry name" value="CLECT"/>
    <property type="match status" value="1"/>
</dbReference>
<dbReference type="OrthoDB" id="547680at2759"/>
<dbReference type="Gene3D" id="2.60.120.260">
    <property type="entry name" value="Galactose-binding domain-like"/>
    <property type="match status" value="1"/>
</dbReference>
<dbReference type="InterPro" id="IPR018378">
    <property type="entry name" value="C-type_lectin_CS"/>
</dbReference>
<dbReference type="Pfam" id="PF00051">
    <property type="entry name" value="Kringle"/>
    <property type="match status" value="1"/>
</dbReference>
<dbReference type="InterPro" id="IPR038178">
    <property type="entry name" value="Kringle_sf"/>
</dbReference>
<feature type="domain" description="C-type lectin" evidence="12">
    <location>
        <begin position="693"/>
        <end position="814"/>
    </location>
</feature>
<dbReference type="CDD" id="cd00108">
    <property type="entry name" value="KR"/>
    <property type="match status" value="1"/>
</dbReference>
<dbReference type="InterPro" id="IPR016186">
    <property type="entry name" value="C-type_lectin-like/link_sf"/>
</dbReference>
<evidence type="ECO:0000256" key="8">
    <source>
        <dbReference type="ARBA" id="ARBA00023157"/>
    </source>
</evidence>
<keyword evidence="8 9" id="KW-1015">Disulfide bond</keyword>
<keyword evidence="5" id="KW-0479">Metal-binding</keyword>
<dbReference type="SUPFAM" id="SSF56436">
    <property type="entry name" value="C-type lectin-like"/>
    <property type="match status" value="1"/>
</dbReference>
<feature type="compositionally biased region" description="Polar residues" evidence="10">
    <location>
        <begin position="302"/>
        <end position="317"/>
    </location>
</feature>
<dbReference type="GeneID" id="118429331"/>
<keyword evidence="4 9" id="KW-0420">Kringle</keyword>
<dbReference type="Pfam" id="PF22633">
    <property type="entry name" value="F5_F8_type_C_2"/>
    <property type="match status" value="1"/>
</dbReference>
<dbReference type="PROSITE" id="PS50041">
    <property type="entry name" value="C_TYPE_LECTIN_2"/>
    <property type="match status" value="1"/>
</dbReference>
<feature type="domain" description="Kringle" evidence="13">
    <location>
        <begin position="599"/>
        <end position="677"/>
    </location>
</feature>
<comment type="subunit">
    <text evidence="3">Homotrimer.</text>
</comment>
<evidence type="ECO:0000256" key="7">
    <source>
        <dbReference type="ARBA" id="ARBA00022837"/>
    </source>
</evidence>
<dbReference type="Proteomes" id="UP000001554">
    <property type="component" value="Chromosome 13"/>
</dbReference>
<evidence type="ECO:0000259" key="13">
    <source>
        <dbReference type="PROSITE" id="PS50070"/>
    </source>
</evidence>
<dbReference type="PROSITE" id="PS00615">
    <property type="entry name" value="C_TYPE_LECTIN_1"/>
    <property type="match status" value="1"/>
</dbReference>
<dbReference type="GO" id="GO:0010185">
    <property type="term" value="P:regulation of cellular defense response"/>
    <property type="evidence" value="ECO:0007669"/>
    <property type="project" value="UniProtKB-ARBA"/>
</dbReference>
<feature type="compositionally biased region" description="Polar residues" evidence="10">
    <location>
        <begin position="181"/>
        <end position="195"/>
    </location>
</feature>
<gene>
    <name evidence="15" type="primary">LOC118429331</name>
</gene>
<evidence type="ECO:0000256" key="4">
    <source>
        <dbReference type="ARBA" id="ARBA00022572"/>
    </source>
</evidence>
<evidence type="ECO:0000259" key="12">
    <source>
        <dbReference type="PROSITE" id="PS50041"/>
    </source>
</evidence>
<reference evidence="15" key="2">
    <citation type="submission" date="2025-08" db="UniProtKB">
        <authorList>
            <consortium name="RefSeq"/>
        </authorList>
    </citation>
    <scope>IDENTIFICATION</scope>
    <source>
        <strain evidence="15">S238N-H82</strain>
        <tissue evidence="15">Testes</tissue>
    </source>
</reference>
<dbReference type="RefSeq" id="XP_035695705.1">
    <property type="nucleotide sequence ID" value="XM_035839812.1"/>
</dbReference>
<dbReference type="InterPro" id="IPR008979">
    <property type="entry name" value="Galactose-bd-like_sf"/>
</dbReference>
<comment type="similarity">
    <text evidence="2">Belongs to the fucolectin family.</text>
</comment>
<dbReference type="PROSITE" id="PS50070">
    <property type="entry name" value="KRINGLE_2"/>
    <property type="match status" value="1"/>
</dbReference>
<dbReference type="GO" id="GO:0046872">
    <property type="term" value="F:metal ion binding"/>
    <property type="evidence" value="ECO:0007669"/>
    <property type="project" value="UniProtKB-KW"/>
</dbReference>
<feature type="compositionally biased region" description="Low complexity" evidence="10">
    <location>
        <begin position="1"/>
        <end position="19"/>
    </location>
</feature>
<evidence type="ECO:0000256" key="5">
    <source>
        <dbReference type="ARBA" id="ARBA00022723"/>
    </source>
</evidence>
<evidence type="ECO:0000313" key="15">
    <source>
        <dbReference type="RefSeq" id="XP_035695705.1"/>
    </source>
</evidence>
<feature type="region of interest" description="Disordered" evidence="10">
    <location>
        <begin position="1"/>
        <end position="130"/>
    </location>
</feature>
<feature type="region of interest" description="Disordered" evidence="10">
    <location>
        <begin position="302"/>
        <end position="322"/>
    </location>
</feature>
<keyword evidence="11" id="KW-0812">Transmembrane</keyword>
<dbReference type="Gene3D" id="2.40.20.10">
    <property type="entry name" value="Plasminogen Kringle 4"/>
    <property type="match status" value="1"/>
</dbReference>
<protein>
    <submittedName>
        <fullName evidence="15">Uncharacterized protein LOC118429331</fullName>
    </submittedName>
</protein>
<dbReference type="Pfam" id="PF00059">
    <property type="entry name" value="Lectin_C"/>
    <property type="match status" value="1"/>
</dbReference>
<feature type="disulfide bond" evidence="9">
    <location>
        <begin position="649"/>
        <end position="672"/>
    </location>
</feature>
<dbReference type="FunFam" id="2.40.20.10:FF:000057">
    <property type="entry name" value="Uncharacterized protein"/>
    <property type="match status" value="1"/>
</dbReference>
<dbReference type="PANTHER" id="PTHR45713:SF6">
    <property type="entry name" value="F5_8 TYPE C DOMAIN-CONTAINING PROTEIN"/>
    <property type="match status" value="1"/>
</dbReference>
<feature type="compositionally biased region" description="Basic and acidic residues" evidence="10">
    <location>
        <begin position="69"/>
        <end position="78"/>
    </location>
</feature>
<name>A0A9J7NAF4_BRAFL</name>
<evidence type="ECO:0000256" key="1">
    <source>
        <dbReference type="ARBA" id="ARBA00002219"/>
    </source>
</evidence>
<feature type="transmembrane region" description="Helical" evidence="11">
    <location>
        <begin position="147"/>
        <end position="171"/>
    </location>
</feature>
<dbReference type="PRINTS" id="PR00018">
    <property type="entry name" value="KRINGLE"/>
</dbReference>
<evidence type="ECO:0000256" key="6">
    <source>
        <dbReference type="ARBA" id="ARBA00022734"/>
    </source>
</evidence>
<dbReference type="SUPFAM" id="SSF57440">
    <property type="entry name" value="Kringle-like"/>
    <property type="match status" value="1"/>
</dbReference>
<feature type="compositionally biased region" description="Basic and acidic residues" evidence="10">
    <location>
        <begin position="40"/>
        <end position="52"/>
    </location>
</feature>
<dbReference type="KEGG" id="bfo:118429331"/>
<dbReference type="InterPro" id="IPR001304">
    <property type="entry name" value="C-type_lectin-like"/>
</dbReference>
<keyword evidence="14" id="KW-1185">Reference proteome</keyword>
<dbReference type="InterPro" id="IPR013806">
    <property type="entry name" value="Kringle-like"/>
</dbReference>
<dbReference type="SUPFAM" id="SSF49785">
    <property type="entry name" value="Galactose-binding domain-like"/>
    <property type="match status" value="1"/>
</dbReference>
<feature type="region of interest" description="Disordered" evidence="10">
    <location>
        <begin position="178"/>
        <end position="208"/>
    </location>
</feature>
<evidence type="ECO:0000256" key="9">
    <source>
        <dbReference type="PROSITE-ProRule" id="PRU00121"/>
    </source>
</evidence>
<dbReference type="InterPro" id="IPR016187">
    <property type="entry name" value="CTDL_fold"/>
</dbReference>
<sequence>MDNPRQASPQSQQGGQPPAEDADRVDCNAADLFENPMYAPDDRAEDTDRVDCKPACSFENPMYAAGTLRQDDRGEETNGKNSNTSEIHDDPGNDVYHCINDDEINDPEQAAHQSPHGGQQAAEGTNDASDSCEFPRGLYGTFIRPNLLLHVAIVIIIAAVIAVVAGLVAFLTTIDEAHPLSPNSPLERSVTSSRPVSPFPATSAGSTLENNSLTLSPVTIVTEEPTTATDLPPWKIADGVTAPNVSSTDLYLETTSVFPQTGTANAITPTSTTKIYLTVKEDPTNSTILPIWTTADVETSVSPTDSHLETSTSPQAGTTKTVTPATTAKVLTHNVERTRFDQLQKTTKQHPSITHKGECYQSLGCWEDRFDRAIPILEGTDPRLDGIYGARNNPVEKCYQVANSRGFIVFAVQDGGQCFGSADGHNTFFKYGRSSACGVDGKGGSWTNEVYLIGVNVALGKPAFQTSLIHHTSGIASLAVDGNTDTNYDHGSCTHTIDIGETNPSWWVDLGQSYVIDRVLIFNRQDCCSERINPFNIHIGDSDQVSTNPKCGGDHQMNWNQPSISVSCKGMKGRYVGVRLPGSSRILTLCEVQVFLEQVCRMGDGASYRGTVSKTETGKTCQRWDSQTPHKHYYSTAKFPSSGLEENYCRKTEDWTEVWCFTTDPSTRYEICDVPVCVVGHKRQGCKGGYIRLGLHCIRLVPIQKSFVDAQQACKADGATLAMPKTTELDLALRRLVKTSGGNDEHWIGMTQAGGLDWTWVDGTPLGHYRAWNPGEPRGDKGVVLCVQYWFSGHTSGPMWDDADCSEEKWFICQILPA</sequence>
<dbReference type="InterPro" id="IPR051941">
    <property type="entry name" value="BG_Antigen-Binding_Lectin"/>
</dbReference>
<dbReference type="GO" id="GO:0042806">
    <property type="term" value="F:fucose binding"/>
    <property type="evidence" value="ECO:0007669"/>
    <property type="project" value="UniProtKB-ARBA"/>
</dbReference>
<organism evidence="14 15">
    <name type="scientific">Branchiostoma floridae</name>
    <name type="common">Florida lancelet</name>
    <name type="synonym">Amphioxus</name>
    <dbReference type="NCBI Taxonomy" id="7739"/>
    <lineage>
        <taxon>Eukaryota</taxon>
        <taxon>Metazoa</taxon>
        <taxon>Chordata</taxon>
        <taxon>Cephalochordata</taxon>
        <taxon>Leptocardii</taxon>
        <taxon>Amphioxiformes</taxon>
        <taxon>Branchiostomatidae</taxon>
        <taxon>Branchiostoma</taxon>
    </lineage>
</organism>
<dbReference type="PANTHER" id="PTHR45713">
    <property type="entry name" value="FTP DOMAIN-CONTAINING PROTEIN"/>
    <property type="match status" value="1"/>
</dbReference>
<dbReference type="SMART" id="SM00130">
    <property type="entry name" value="KR"/>
    <property type="match status" value="1"/>
</dbReference>
<dbReference type="SMART" id="SM00607">
    <property type="entry name" value="FTP"/>
    <property type="match status" value="1"/>
</dbReference>
<comment type="function">
    <text evidence="1">Acts as a defensive agent. Recognizes blood group fucosylated oligosaccharides including A, B, H and Lewis B-type antigens. Does not recognize Lewis A antigen and has low affinity for monovalent haptens.</text>
</comment>
<feature type="disulfide bond" evidence="9">
    <location>
        <begin position="600"/>
        <end position="677"/>
    </location>
</feature>
<dbReference type="AlphaFoldDB" id="A0A9J7NAF4"/>
<evidence type="ECO:0000256" key="2">
    <source>
        <dbReference type="ARBA" id="ARBA00010147"/>
    </source>
</evidence>
<keyword evidence="6" id="KW-0430">Lectin</keyword>
<accession>A0A9J7NAF4</accession>
<dbReference type="FunFam" id="2.60.120.260:FF:000105">
    <property type="entry name" value="Sushi, von Willebrand factor type A, EGF and pentraxin domain-containing protein 1"/>
    <property type="match status" value="1"/>
</dbReference>
<feature type="disulfide bond" evidence="9">
    <location>
        <begin position="621"/>
        <end position="660"/>
    </location>
</feature>
<evidence type="ECO:0000256" key="3">
    <source>
        <dbReference type="ARBA" id="ARBA00011233"/>
    </source>
</evidence>
<dbReference type="InterPro" id="IPR000001">
    <property type="entry name" value="Kringle"/>
</dbReference>
<keyword evidence="11" id="KW-1133">Transmembrane helix</keyword>
<keyword evidence="7" id="KW-0106">Calcium</keyword>
<evidence type="ECO:0000256" key="10">
    <source>
        <dbReference type="SAM" id="MobiDB-lite"/>
    </source>
</evidence>
<keyword evidence="11" id="KW-0472">Membrane</keyword>
<proteinExistence type="inferred from homology"/>
<dbReference type="Gene3D" id="3.10.100.10">
    <property type="entry name" value="Mannose-Binding Protein A, subunit A"/>
    <property type="match status" value="1"/>
</dbReference>
<dbReference type="SMART" id="SM00034">
    <property type="entry name" value="CLECT"/>
    <property type="match status" value="1"/>
</dbReference>
<reference evidence="14" key="1">
    <citation type="journal article" date="2020" name="Nat. Ecol. Evol.">
        <title>Deeply conserved synteny resolves early events in vertebrate evolution.</title>
        <authorList>
            <person name="Simakov O."/>
            <person name="Marletaz F."/>
            <person name="Yue J.X."/>
            <person name="O'Connell B."/>
            <person name="Jenkins J."/>
            <person name="Brandt A."/>
            <person name="Calef R."/>
            <person name="Tung C.H."/>
            <person name="Huang T.K."/>
            <person name="Schmutz J."/>
            <person name="Satoh N."/>
            <person name="Yu J.K."/>
            <person name="Putnam N.H."/>
            <person name="Green R.E."/>
            <person name="Rokhsar D.S."/>
        </authorList>
    </citation>
    <scope>NUCLEOTIDE SEQUENCE [LARGE SCALE GENOMIC DNA]</scope>
    <source>
        <strain evidence="14">S238N-H82</strain>
    </source>
</reference>
<dbReference type="InterPro" id="IPR006585">
    <property type="entry name" value="FTP1"/>
</dbReference>